<dbReference type="EMBL" id="BARU01020715">
    <property type="protein sequence ID" value="GAH52181.1"/>
    <property type="molecule type" value="Genomic_DNA"/>
</dbReference>
<dbReference type="InterPro" id="IPR017850">
    <property type="entry name" value="Alkaline_phosphatase_core_sf"/>
</dbReference>
<name>X1G2P8_9ZZZZ</name>
<dbReference type="Gene3D" id="3.40.720.10">
    <property type="entry name" value="Alkaline Phosphatase, subunit A"/>
    <property type="match status" value="1"/>
</dbReference>
<evidence type="ECO:0000256" key="1">
    <source>
        <dbReference type="SAM" id="MobiDB-lite"/>
    </source>
</evidence>
<protein>
    <recommendedName>
        <fullName evidence="3">N-sulphoglucosamine sulphohydrolase C-terminal domain-containing protein</fullName>
    </recommendedName>
</protein>
<feature type="non-terminal residue" evidence="2">
    <location>
        <position position="1"/>
    </location>
</feature>
<accession>X1G2P8</accession>
<evidence type="ECO:0008006" key="3">
    <source>
        <dbReference type="Google" id="ProtNLM"/>
    </source>
</evidence>
<organism evidence="2">
    <name type="scientific">marine sediment metagenome</name>
    <dbReference type="NCBI Taxonomy" id="412755"/>
    <lineage>
        <taxon>unclassified sequences</taxon>
        <taxon>metagenomes</taxon>
        <taxon>ecological metagenomes</taxon>
    </lineage>
</organism>
<feature type="region of interest" description="Disordered" evidence="1">
    <location>
        <begin position="136"/>
        <end position="155"/>
    </location>
</feature>
<sequence>VKGVVHDDPIDFSDFLPTIADLGGAHLPQGVTIDGTSFAGRLRGDTNYRPRDYSYICYYGKPRGKATVCARGRRYHLLGDGNMYDFIEDPLFENPISKGTADAERAKLQAVIDRMEIERKKCDAILVEEGYRFKAEKNVPQAAQTSKGKRRKKKQ</sequence>
<evidence type="ECO:0000313" key="2">
    <source>
        <dbReference type="EMBL" id="GAH52181.1"/>
    </source>
</evidence>
<reference evidence="2" key="1">
    <citation type="journal article" date="2014" name="Front. Microbiol.">
        <title>High frequency of phylogenetically diverse reductive dehalogenase-homologous genes in deep subseafloor sedimentary metagenomes.</title>
        <authorList>
            <person name="Kawai M."/>
            <person name="Futagami T."/>
            <person name="Toyoda A."/>
            <person name="Takaki Y."/>
            <person name="Nishi S."/>
            <person name="Hori S."/>
            <person name="Arai W."/>
            <person name="Tsubouchi T."/>
            <person name="Morono Y."/>
            <person name="Uchiyama I."/>
            <person name="Ito T."/>
            <person name="Fujiyama A."/>
            <person name="Inagaki F."/>
            <person name="Takami H."/>
        </authorList>
    </citation>
    <scope>NUCLEOTIDE SEQUENCE</scope>
    <source>
        <strain evidence="2">Expedition CK06-06</strain>
    </source>
</reference>
<dbReference type="SUPFAM" id="SSF53649">
    <property type="entry name" value="Alkaline phosphatase-like"/>
    <property type="match status" value="1"/>
</dbReference>
<proteinExistence type="predicted"/>
<dbReference type="AlphaFoldDB" id="X1G2P8"/>
<gene>
    <name evidence="2" type="ORF">S03H2_33977</name>
</gene>
<comment type="caution">
    <text evidence="2">The sequence shown here is derived from an EMBL/GenBank/DDBJ whole genome shotgun (WGS) entry which is preliminary data.</text>
</comment>